<name>A0A6P7GXU2_DIAVI</name>
<reference evidence="2" key="1">
    <citation type="submission" date="2025-08" db="UniProtKB">
        <authorList>
            <consortium name="RefSeq"/>
        </authorList>
    </citation>
    <scope>IDENTIFICATION</scope>
    <source>
        <tissue evidence="2">Whole insect</tissue>
    </source>
</reference>
<feature type="region of interest" description="Disordered" evidence="1">
    <location>
        <begin position="127"/>
        <end position="174"/>
    </location>
</feature>
<organism evidence="2">
    <name type="scientific">Diabrotica virgifera virgifera</name>
    <name type="common">western corn rootworm</name>
    <dbReference type="NCBI Taxonomy" id="50390"/>
    <lineage>
        <taxon>Eukaryota</taxon>
        <taxon>Metazoa</taxon>
        <taxon>Ecdysozoa</taxon>
        <taxon>Arthropoda</taxon>
        <taxon>Hexapoda</taxon>
        <taxon>Insecta</taxon>
        <taxon>Pterygota</taxon>
        <taxon>Neoptera</taxon>
        <taxon>Endopterygota</taxon>
        <taxon>Coleoptera</taxon>
        <taxon>Polyphaga</taxon>
        <taxon>Cucujiformia</taxon>
        <taxon>Chrysomeloidea</taxon>
        <taxon>Chrysomelidae</taxon>
        <taxon>Galerucinae</taxon>
        <taxon>Diabroticina</taxon>
        <taxon>Diabroticites</taxon>
        <taxon>Diabrotica</taxon>
    </lineage>
</organism>
<sequence length="174" mass="20384">MYQQQYNHYQPQCPTTIPSMQASTYMLSNVNNMPLHPTHIQPMMYQQQYNHMMHPVQTYYMGLSNQIQNQPIQIAETLHPQHDSNSNAQNQWKSGELNSEYYSDSDIKGDVDIQSIISADSVVDRPNDFQEVRSKKRKILPNSPKETRKRPNHEIKTQNRFEKLTSITSKKNET</sequence>
<evidence type="ECO:0000313" key="2">
    <source>
        <dbReference type="RefSeq" id="XP_028154561.1"/>
    </source>
</evidence>
<protein>
    <submittedName>
        <fullName evidence="2">Uncharacterized protein LOC114348133</fullName>
    </submittedName>
</protein>
<accession>A0A6P7GXU2</accession>
<dbReference type="InParanoid" id="A0A6P7GXU2"/>
<proteinExistence type="predicted"/>
<feature type="non-terminal residue" evidence="2">
    <location>
        <position position="174"/>
    </location>
</feature>
<feature type="compositionally biased region" description="Polar residues" evidence="1">
    <location>
        <begin position="165"/>
        <end position="174"/>
    </location>
</feature>
<feature type="compositionally biased region" description="Basic and acidic residues" evidence="1">
    <location>
        <begin position="152"/>
        <end position="163"/>
    </location>
</feature>
<dbReference type="AlphaFoldDB" id="A0A6P7GXU2"/>
<dbReference type="RefSeq" id="XP_028154561.1">
    <property type="nucleotide sequence ID" value="XM_028298760.1"/>
</dbReference>
<gene>
    <name evidence="2" type="primary">LOC114348133</name>
</gene>
<evidence type="ECO:0000256" key="1">
    <source>
        <dbReference type="SAM" id="MobiDB-lite"/>
    </source>
</evidence>